<organism evidence="2 3">
    <name type="scientific">Ceratodon purpureus</name>
    <name type="common">Fire moss</name>
    <name type="synonym">Dicranum purpureum</name>
    <dbReference type="NCBI Taxonomy" id="3225"/>
    <lineage>
        <taxon>Eukaryota</taxon>
        <taxon>Viridiplantae</taxon>
        <taxon>Streptophyta</taxon>
        <taxon>Embryophyta</taxon>
        <taxon>Bryophyta</taxon>
        <taxon>Bryophytina</taxon>
        <taxon>Bryopsida</taxon>
        <taxon>Dicranidae</taxon>
        <taxon>Pseudoditrichales</taxon>
        <taxon>Ditrichaceae</taxon>
        <taxon>Ceratodon</taxon>
    </lineage>
</organism>
<protein>
    <submittedName>
        <fullName evidence="2">Uncharacterized protein</fullName>
    </submittedName>
</protein>
<comment type="caution">
    <text evidence="2">The sequence shown here is derived from an EMBL/GenBank/DDBJ whole genome shotgun (WGS) entry which is preliminary data.</text>
</comment>
<feature type="compositionally biased region" description="Gly residues" evidence="1">
    <location>
        <begin position="52"/>
        <end position="68"/>
    </location>
</feature>
<feature type="region of interest" description="Disordered" evidence="1">
    <location>
        <begin position="137"/>
        <end position="165"/>
    </location>
</feature>
<evidence type="ECO:0000313" key="2">
    <source>
        <dbReference type="EMBL" id="KAG0584881.1"/>
    </source>
</evidence>
<sequence>MGIFSKFRETGGDGGEVRVGESGDGGEKGLMESVGEMLEHSVHNVKEAVFGHGEGGGGGEGGDIGGLPRGLAMEDPFSQSDHVLVTVVEHDVRSGSSGGDGCVLEDVERKSMVQTVRENLAHSAHIVRDAVRSHTGEVNGSQFAQAATPIEDGDNGAGAGGGDDHRRTIIEAMGEIISHPVQTVKDIIGSHNDVVEGSSVETSTGAPKQESSDNGDLENGKENGEPEEVKGLIQTVKEAAKEVKEEMLEVVQEVKDVVMSNDTLPNVQTESITEDAGERPSMELVHTIVHD</sequence>
<keyword evidence="3" id="KW-1185">Reference proteome</keyword>
<evidence type="ECO:0000313" key="3">
    <source>
        <dbReference type="Proteomes" id="UP000822688"/>
    </source>
</evidence>
<feature type="region of interest" description="Disordered" evidence="1">
    <location>
        <begin position="49"/>
        <end position="73"/>
    </location>
</feature>
<dbReference type="Proteomes" id="UP000822688">
    <property type="component" value="Chromosome 3"/>
</dbReference>
<reference evidence="2" key="1">
    <citation type="submission" date="2020-06" db="EMBL/GenBank/DDBJ databases">
        <title>WGS assembly of Ceratodon purpureus strain R40.</title>
        <authorList>
            <person name="Carey S.B."/>
            <person name="Jenkins J."/>
            <person name="Shu S."/>
            <person name="Lovell J.T."/>
            <person name="Sreedasyam A."/>
            <person name="Maumus F."/>
            <person name="Tiley G.P."/>
            <person name="Fernandez-Pozo N."/>
            <person name="Barry K."/>
            <person name="Chen C."/>
            <person name="Wang M."/>
            <person name="Lipzen A."/>
            <person name="Daum C."/>
            <person name="Saski C.A."/>
            <person name="Payton A.C."/>
            <person name="Mcbreen J.C."/>
            <person name="Conrad R.E."/>
            <person name="Kollar L.M."/>
            <person name="Olsson S."/>
            <person name="Huttunen S."/>
            <person name="Landis J.B."/>
            <person name="Wickett N.J."/>
            <person name="Johnson M.G."/>
            <person name="Rensing S.A."/>
            <person name="Grimwood J."/>
            <person name="Schmutz J."/>
            <person name="Mcdaniel S.F."/>
        </authorList>
    </citation>
    <scope>NUCLEOTIDE SEQUENCE</scope>
    <source>
        <strain evidence="2">R40</strain>
    </source>
</reference>
<evidence type="ECO:0000256" key="1">
    <source>
        <dbReference type="SAM" id="MobiDB-lite"/>
    </source>
</evidence>
<proteinExistence type="predicted"/>
<feature type="compositionally biased region" description="Basic and acidic residues" evidence="1">
    <location>
        <begin position="218"/>
        <end position="229"/>
    </location>
</feature>
<accession>A0A8T0IPZ7</accession>
<feature type="region of interest" description="Disordered" evidence="1">
    <location>
        <begin position="1"/>
        <end position="28"/>
    </location>
</feature>
<gene>
    <name evidence="2" type="ORF">KC19_3G242200</name>
</gene>
<feature type="region of interest" description="Disordered" evidence="1">
    <location>
        <begin position="197"/>
        <end position="229"/>
    </location>
</feature>
<dbReference type="AlphaFoldDB" id="A0A8T0IPZ7"/>
<name>A0A8T0IPZ7_CERPU</name>
<dbReference type="EMBL" id="CM026423">
    <property type="protein sequence ID" value="KAG0584881.1"/>
    <property type="molecule type" value="Genomic_DNA"/>
</dbReference>